<dbReference type="InterPro" id="IPR039417">
    <property type="entry name" value="Peptidase_C1A_papain-like"/>
</dbReference>
<sequence>MATALTRRFGLAGGLAWVGFLAFGVIGEQVKTRLEIASEEANTREVSDAPEVVTPEGIRYRDLKIGGGSPPVPGYIMVLDYKAYSRVGDGPQQLFEDTIARGKPIVFLYGKRPLSGGVCLGVEKALATMRAGGRRRVVVPPQLGFGEHGVTLRPTEHVPEKQGVVPPGATLEYELTLPLPLAAAALLLLAATSTSAQTIDFGLEEPGCAPVSADTLSAFATNADGNTSVTRAQAADIACHLKPLLDRAAANDAAADATLTAVYQAWRQAFRPQSWGGKPTDSKANWMANLATIVTINSNSASRYWAGLNAYSALTTDDFAEVVLMTPAATATGTTAAAKTSGSRKLLAKYGTIPTYPSLINWVNAGKVLPAPGFQAACGSSWAFAAAGALESKLMIDSKLNTTAALSPQHIMDCTARMFAYTDSTCNGGSLTDAFQYAAERGVTADDAYRYRSATPGNDADAKGFLLQCDRAFLTGRAARAGLVRISATPAFKQVSPASNKVALITALAAQPAVTTLAVDASFQHYAGGIWTTTACGTAPNHALLLVGYSTQTAGQEHFLAKNSLGAGWGEAGFVRLAMAGDGAGLCGMYRAAYQPAAVVAVGPGKPGNGNREHTWPRAQDTSNANMQRLSLLVCATLLLAAVPALASATHSGNCKRRVRHCTACRVVDPKRCRECKPGYYVARYYPSTDRCVPCDLNFCADCTASDTHPDGKRCIKKCDDAHCRVCSTDGATCKDCAKGYKVKDGKCEQLVDGVGYCGEKNPMGDLYYFRQEAPYTLWEFRNLPTGCWPCEEPAYTNCKDCGFCTPGTAGCTAARNYDGAGRLIGYSRVDGFICNTCKNGSPAKSGRC</sequence>
<dbReference type="InterPro" id="IPR053111">
    <property type="entry name" value="Chloro_FKBP-type_PPIase"/>
</dbReference>
<evidence type="ECO:0000313" key="4">
    <source>
        <dbReference type="Proteomes" id="UP000239649"/>
    </source>
</evidence>
<evidence type="ECO:0000259" key="2">
    <source>
        <dbReference type="PROSITE" id="PS50059"/>
    </source>
</evidence>
<dbReference type="PANTHER" id="PTHR47598">
    <property type="entry name" value="PEPTIDYL-PROLYL CIS-TRANS ISOMERASE FKBP17-2, CHLOROPLASTIC"/>
    <property type="match status" value="1"/>
</dbReference>
<name>A0A2P6VCD0_9CHLO</name>
<comment type="catalytic activity">
    <reaction evidence="1">
        <text>[protein]-peptidylproline (omega=180) = [protein]-peptidylproline (omega=0)</text>
        <dbReference type="Rhea" id="RHEA:16237"/>
        <dbReference type="Rhea" id="RHEA-COMP:10747"/>
        <dbReference type="Rhea" id="RHEA-COMP:10748"/>
        <dbReference type="ChEBI" id="CHEBI:83833"/>
        <dbReference type="ChEBI" id="CHEBI:83834"/>
        <dbReference type="EC" id="5.2.1.8"/>
    </reaction>
</comment>
<keyword evidence="1" id="KW-0697">Rotamase</keyword>
<dbReference type="GO" id="GO:0009507">
    <property type="term" value="C:chloroplast"/>
    <property type="evidence" value="ECO:0007669"/>
    <property type="project" value="TreeGrafter"/>
</dbReference>
<reference evidence="3 4" key="1">
    <citation type="journal article" date="2018" name="Plant J.">
        <title>Genome sequences of Chlorella sorokiniana UTEX 1602 and Micractinium conductrix SAG 241.80: implications to maltose excretion by a green alga.</title>
        <authorList>
            <person name="Arriola M.B."/>
            <person name="Velmurugan N."/>
            <person name="Zhang Y."/>
            <person name="Plunkett M.H."/>
            <person name="Hondzo H."/>
            <person name="Barney B.M."/>
        </authorList>
    </citation>
    <scope>NUCLEOTIDE SEQUENCE [LARGE SCALE GENOMIC DNA]</scope>
    <source>
        <strain evidence="3 4">SAG 241.80</strain>
    </source>
</reference>
<dbReference type="STRING" id="554055.A0A2P6VCD0"/>
<dbReference type="GO" id="GO:0003755">
    <property type="term" value="F:peptidyl-prolyl cis-trans isomerase activity"/>
    <property type="evidence" value="ECO:0007669"/>
    <property type="project" value="UniProtKB-KW"/>
</dbReference>
<dbReference type="EMBL" id="LHPF02000013">
    <property type="protein sequence ID" value="PSC71743.1"/>
    <property type="molecule type" value="Genomic_DNA"/>
</dbReference>
<dbReference type="EC" id="5.2.1.8" evidence="1"/>
<feature type="domain" description="PPIase FKBP-type" evidence="2">
    <location>
        <begin position="74"/>
        <end position="177"/>
    </location>
</feature>
<dbReference type="InterPro" id="IPR000668">
    <property type="entry name" value="Peptidase_C1A_C"/>
</dbReference>
<evidence type="ECO:0000256" key="1">
    <source>
        <dbReference type="PROSITE-ProRule" id="PRU00277"/>
    </source>
</evidence>
<gene>
    <name evidence="3" type="ORF">C2E20_4895</name>
</gene>
<dbReference type="InterPro" id="IPR001179">
    <property type="entry name" value="PPIase_FKBP_dom"/>
</dbReference>
<dbReference type="CDD" id="cd02248">
    <property type="entry name" value="Peptidase_C1A"/>
    <property type="match status" value="1"/>
</dbReference>
<dbReference type="InterPro" id="IPR038765">
    <property type="entry name" value="Papain-like_cys_pep_sf"/>
</dbReference>
<dbReference type="Proteomes" id="UP000239649">
    <property type="component" value="Unassembled WGS sequence"/>
</dbReference>
<dbReference type="SUPFAM" id="SSF54534">
    <property type="entry name" value="FKBP-like"/>
    <property type="match status" value="1"/>
</dbReference>
<dbReference type="Gene3D" id="3.90.70.10">
    <property type="entry name" value="Cysteine proteinases"/>
    <property type="match status" value="1"/>
</dbReference>
<dbReference type="Pfam" id="PF00254">
    <property type="entry name" value="FKBP_C"/>
    <property type="match status" value="1"/>
</dbReference>
<dbReference type="Pfam" id="PF00112">
    <property type="entry name" value="Peptidase_C1"/>
    <property type="match status" value="1"/>
</dbReference>
<dbReference type="GO" id="GO:0008234">
    <property type="term" value="F:cysteine-type peptidase activity"/>
    <property type="evidence" value="ECO:0007669"/>
    <property type="project" value="InterPro"/>
</dbReference>
<organism evidence="3 4">
    <name type="scientific">Micractinium conductrix</name>
    <dbReference type="NCBI Taxonomy" id="554055"/>
    <lineage>
        <taxon>Eukaryota</taxon>
        <taxon>Viridiplantae</taxon>
        <taxon>Chlorophyta</taxon>
        <taxon>core chlorophytes</taxon>
        <taxon>Trebouxiophyceae</taxon>
        <taxon>Chlorellales</taxon>
        <taxon>Chlorellaceae</taxon>
        <taxon>Chlorella clade</taxon>
        <taxon>Micractinium</taxon>
    </lineage>
</organism>
<dbReference type="PROSITE" id="PS50059">
    <property type="entry name" value="FKBP_PPIASE"/>
    <property type="match status" value="1"/>
</dbReference>
<proteinExistence type="predicted"/>
<comment type="caution">
    <text evidence="3">The sequence shown here is derived from an EMBL/GenBank/DDBJ whole genome shotgun (WGS) entry which is preliminary data.</text>
</comment>
<dbReference type="PANTHER" id="PTHR47598:SF1">
    <property type="entry name" value="PEPTIDYL-PROLYL CIS-TRANS ISOMERASE FKBP17-2, CHLOROPLASTIC"/>
    <property type="match status" value="1"/>
</dbReference>
<dbReference type="GO" id="GO:0006508">
    <property type="term" value="P:proteolysis"/>
    <property type="evidence" value="ECO:0007669"/>
    <property type="project" value="InterPro"/>
</dbReference>
<evidence type="ECO:0000313" key="3">
    <source>
        <dbReference type="EMBL" id="PSC71743.1"/>
    </source>
</evidence>
<accession>A0A2P6VCD0</accession>
<keyword evidence="4" id="KW-1185">Reference proteome</keyword>
<dbReference type="OrthoDB" id="1902587at2759"/>
<dbReference type="SUPFAM" id="SSF54001">
    <property type="entry name" value="Cysteine proteinases"/>
    <property type="match status" value="1"/>
</dbReference>
<dbReference type="Gene3D" id="3.10.50.40">
    <property type="match status" value="1"/>
</dbReference>
<dbReference type="SMART" id="SM00645">
    <property type="entry name" value="Pept_C1"/>
    <property type="match status" value="1"/>
</dbReference>
<dbReference type="AlphaFoldDB" id="A0A2P6VCD0"/>
<dbReference type="InterPro" id="IPR046357">
    <property type="entry name" value="PPIase_dom_sf"/>
</dbReference>
<protein>
    <recommendedName>
        <fullName evidence="1">peptidylprolyl isomerase</fullName>
        <ecNumber evidence="1">5.2.1.8</ecNumber>
    </recommendedName>
</protein>
<keyword evidence="1" id="KW-0413">Isomerase</keyword>
<dbReference type="Gene3D" id="2.10.220.10">
    <property type="entry name" value="Hormone Receptor, Insulin-like Growth Factor Receptor 1, Chain A, domain 2"/>
    <property type="match status" value="1"/>
</dbReference>